<dbReference type="KEGG" id="laj:A0128_20475"/>
<gene>
    <name evidence="1" type="ORF">A0128_20475</name>
</gene>
<name>A0A1D7V3J0_9LEPT</name>
<dbReference type="Proteomes" id="UP000094197">
    <property type="component" value="Chromosome 2"/>
</dbReference>
<keyword evidence="2" id="KW-1185">Reference proteome</keyword>
<sequence length="88" mass="10359">MGRTLFIEYLHYPNLSIKHIQEAIGHEYVQTELQIAISKIEILVEQWNDYSRLIPDEPETGTELYYSNKYSWITLNSATLQESLLKLL</sequence>
<accession>A0A1D7V3J0</accession>
<evidence type="ECO:0000313" key="1">
    <source>
        <dbReference type="EMBL" id="AOP36393.1"/>
    </source>
</evidence>
<dbReference type="AlphaFoldDB" id="A0A1D7V3J0"/>
<proteinExistence type="predicted"/>
<protein>
    <submittedName>
        <fullName evidence="1">Uncharacterized protein</fullName>
    </submittedName>
</protein>
<dbReference type="EMBL" id="CP015218">
    <property type="protein sequence ID" value="AOP36393.1"/>
    <property type="molecule type" value="Genomic_DNA"/>
</dbReference>
<evidence type="ECO:0000313" key="2">
    <source>
        <dbReference type="Proteomes" id="UP000094197"/>
    </source>
</evidence>
<reference evidence="1 2" key="1">
    <citation type="submission" date="2016-04" db="EMBL/GenBank/DDBJ databases">
        <title>Complete genome seqeunce of Leptospira alstonii serovar Room22.</title>
        <authorList>
            <person name="Nally J.E."/>
            <person name="Bayles D.O."/>
            <person name="Hurley D."/>
            <person name="Fanning S."/>
            <person name="McMahon B.J."/>
            <person name="Arent Z."/>
        </authorList>
    </citation>
    <scope>NUCLEOTIDE SEQUENCE [LARGE SCALE GENOMIC DNA]</scope>
    <source>
        <strain evidence="1 2">GWTS #1</strain>
    </source>
</reference>
<organism evidence="1 2">
    <name type="scientific">Leptospira tipperaryensis</name>
    <dbReference type="NCBI Taxonomy" id="2564040"/>
    <lineage>
        <taxon>Bacteria</taxon>
        <taxon>Pseudomonadati</taxon>
        <taxon>Spirochaetota</taxon>
        <taxon>Spirochaetia</taxon>
        <taxon>Leptospirales</taxon>
        <taxon>Leptospiraceae</taxon>
        <taxon>Leptospira</taxon>
    </lineage>
</organism>